<protein>
    <submittedName>
        <fullName evidence="2">Uncharacterized protein</fullName>
    </submittedName>
</protein>
<keyword evidence="3" id="KW-1185">Reference proteome</keyword>
<accession>A0A9D4BP25</accession>
<evidence type="ECO:0000256" key="1">
    <source>
        <dbReference type="SAM" id="MobiDB-lite"/>
    </source>
</evidence>
<feature type="compositionally biased region" description="Basic and acidic residues" evidence="1">
    <location>
        <begin position="50"/>
        <end position="70"/>
    </location>
</feature>
<evidence type="ECO:0000313" key="3">
    <source>
        <dbReference type="Proteomes" id="UP000828390"/>
    </source>
</evidence>
<reference evidence="2" key="2">
    <citation type="submission" date="2020-11" db="EMBL/GenBank/DDBJ databases">
        <authorList>
            <person name="McCartney M.A."/>
            <person name="Auch B."/>
            <person name="Kono T."/>
            <person name="Mallez S."/>
            <person name="Becker A."/>
            <person name="Gohl D.M."/>
            <person name="Silverstein K.A.T."/>
            <person name="Koren S."/>
            <person name="Bechman K.B."/>
            <person name="Herman A."/>
            <person name="Abrahante J.E."/>
            <person name="Garbe J."/>
        </authorList>
    </citation>
    <scope>NUCLEOTIDE SEQUENCE</scope>
    <source>
        <strain evidence="2">Duluth1</strain>
        <tissue evidence="2">Whole animal</tissue>
    </source>
</reference>
<proteinExistence type="predicted"/>
<evidence type="ECO:0000313" key="2">
    <source>
        <dbReference type="EMBL" id="KAH3711106.1"/>
    </source>
</evidence>
<dbReference type="EMBL" id="JAIWYP010000014">
    <property type="protein sequence ID" value="KAH3711106.1"/>
    <property type="molecule type" value="Genomic_DNA"/>
</dbReference>
<reference evidence="2" key="1">
    <citation type="journal article" date="2019" name="bioRxiv">
        <title>The Genome of the Zebra Mussel, Dreissena polymorpha: A Resource for Invasive Species Research.</title>
        <authorList>
            <person name="McCartney M.A."/>
            <person name="Auch B."/>
            <person name="Kono T."/>
            <person name="Mallez S."/>
            <person name="Zhang Y."/>
            <person name="Obille A."/>
            <person name="Becker A."/>
            <person name="Abrahante J.E."/>
            <person name="Garbe J."/>
            <person name="Badalamenti J.P."/>
            <person name="Herman A."/>
            <person name="Mangelson H."/>
            <person name="Liachko I."/>
            <person name="Sullivan S."/>
            <person name="Sone E.D."/>
            <person name="Koren S."/>
            <person name="Silverstein K.A.T."/>
            <person name="Beckman K.B."/>
            <person name="Gohl D.M."/>
        </authorList>
    </citation>
    <scope>NUCLEOTIDE SEQUENCE</scope>
    <source>
        <strain evidence="2">Duluth1</strain>
        <tissue evidence="2">Whole animal</tissue>
    </source>
</reference>
<dbReference type="AlphaFoldDB" id="A0A9D4BP25"/>
<organism evidence="2 3">
    <name type="scientific">Dreissena polymorpha</name>
    <name type="common">Zebra mussel</name>
    <name type="synonym">Mytilus polymorpha</name>
    <dbReference type="NCBI Taxonomy" id="45954"/>
    <lineage>
        <taxon>Eukaryota</taxon>
        <taxon>Metazoa</taxon>
        <taxon>Spiralia</taxon>
        <taxon>Lophotrochozoa</taxon>
        <taxon>Mollusca</taxon>
        <taxon>Bivalvia</taxon>
        <taxon>Autobranchia</taxon>
        <taxon>Heteroconchia</taxon>
        <taxon>Euheterodonta</taxon>
        <taxon>Imparidentia</taxon>
        <taxon>Neoheterodontei</taxon>
        <taxon>Myida</taxon>
        <taxon>Dreissenoidea</taxon>
        <taxon>Dreissenidae</taxon>
        <taxon>Dreissena</taxon>
    </lineage>
</organism>
<dbReference type="Proteomes" id="UP000828390">
    <property type="component" value="Unassembled WGS sequence"/>
</dbReference>
<sequence length="70" mass="8207">MYVILSSIQEALAREKKKNKPCAKTEIMNLCDKRRELSHEKYISLVSKENYQRSEHGGKEDDERGLGRMH</sequence>
<comment type="caution">
    <text evidence="2">The sequence shown here is derived from an EMBL/GenBank/DDBJ whole genome shotgun (WGS) entry which is preliminary data.</text>
</comment>
<gene>
    <name evidence="2" type="ORF">DPMN_070606</name>
</gene>
<feature type="region of interest" description="Disordered" evidence="1">
    <location>
        <begin position="48"/>
        <end position="70"/>
    </location>
</feature>
<name>A0A9D4BP25_DREPO</name>